<feature type="domain" description="Phage terminase large subunit N-terminal" evidence="1">
    <location>
        <begin position="36"/>
        <end position="238"/>
    </location>
</feature>
<reference evidence="3" key="2">
    <citation type="journal article" date="2021" name="PeerJ">
        <title>Extensive microbial diversity within the chicken gut microbiome revealed by metagenomics and culture.</title>
        <authorList>
            <person name="Gilroy R."/>
            <person name="Ravi A."/>
            <person name="Getino M."/>
            <person name="Pursley I."/>
            <person name="Horton D.L."/>
            <person name="Alikhan N.F."/>
            <person name="Baker D."/>
            <person name="Gharbi K."/>
            <person name="Hall N."/>
            <person name="Watson M."/>
            <person name="Adriaenssens E.M."/>
            <person name="Foster-Nyarko E."/>
            <person name="Jarju S."/>
            <person name="Secka A."/>
            <person name="Antonio M."/>
            <person name="Oren A."/>
            <person name="Chaudhuri R.R."/>
            <person name="La Ragione R."/>
            <person name="Hildebrand F."/>
            <person name="Pallen M.J."/>
        </authorList>
    </citation>
    <scope>NUCLEOTIDE SEQUENCE</scope>
    <source>
        <strain evidence="3">CHK181-108</strain>
    </source>
</reference>
<evidence type="ECO:0000313" key="4">
    <source>
        <dbReference type="Proteomes" id="UP000824165"/>
    </source>
</evidence>
<dbReference type="NCBIfam" id="TIGR01547">
    <property type="entry name" value="phage_term_2"/>
    <property type="match status" value="1"/>
</dbReference>
<evidence type="ECO:0000259" key="1">
    <source>
        <dbReference type="Pfam" id="PF04466"/>
    </source>
</evidence>
<name>A0A9D1KPX8_9FIRM</name>
<dbReference type="Gene3D" id="3.40.50.300">
    <property type="entry name" value="P-loop containing nucleotide triphosphate hydrolases"/>
    <property type="match status" value="1"/>
</dbReference>
<evidence type="ECO:0000259" key="2">
    <source>
        <dbReference type="Pfam" id="PF17288"/>
    </source>
</evidence>
<feature type="domain" description="Phage terminase large subunit C-terminal" evidence="2">
    <location>
        <begin position="271"/>
        <end position="410"/>
    </location>
</feature>
<dbReference type="Pfam" id="PF17288">
    <property type="entry name" value="Terminase_3C"/>
    <property type="match status" value="1"/>
</dbReference>
<dbReference type="InterPro" id="IPR052380">
    <property type="entry name" value="Viral_DNA_packaging_terminase"/>
</dbReference>
<dbReference type="EMBL" id="DVLU01000006">
    <property type="protein sequence ID" value="HIT84451.1"/>
    <property type="molecule type" value="Genomic_DNA"/>
</dbReference>
<accession>A0A9D1KPX8</accession>
<reference evidence="3" key="1">
    <citation type="submission" date="2020-10" db="EMBL/GenBank/DDBJ databases">
        <authorList>
            <person name="Gilroy R."/>
        </authorList>
    </citation>
    <scope>NUCLEOTIDE SEQUENCE</scope>
    <source>
        <strain evidence="3">CHK181-108</strain>
    </source>
</reference>
<dbReference type="InterPro" id="IPR035412">
    <property type="entry name" value="Terminase_L_N"/>
</dbReference>
<dbReference type="InterPro" id="IPR006437">
    <property type="entry name" value="Phage_terminase_lsu"/>
</dbReference>
<dbReference type="AlphaFoldDB" id="A0A9D1KPX8"/>
<dbReference type="Pfam" id="PF04466">
    <property type="entry name" value="Terminase_3"/>
    <property type="match status" value="1"/>
</dbReference>
<dbReference type="InterPro" id="IPR027417">
    <property type="entry name" value="P-loop_NTPase"/>
</dbReference>
<dbReference type="Gene3D" id="3.30.420.280">
    <property type="match status" value="1"/>
</dbReference>
<protein>
    <submittedName>
        <fullName evidence="3">PBSX family phage terminase large subunit</fullName>
    </submittedName>
</protein>
<dbReference type="PANTHER" id="PTHR39184:SF1">
    <property type="entry name" value="PBSX PHAGE TERMINASE LARGE SUBUNIT"/>
    <property type="match status" value="1"/>
</dbReference>
<dbReference type="InterPro" id="IPR035413">
    <property type="entry name" value="Terminase_L_C"/>
</dbReference>
<organism evidence="3 4">
    <name type="scientific">Candidatus Ornithomonoglobus intestinigallinarum</name>
    <dbReference type="NCBI Taxonomy" id="2840894"/>
    <lineage>
        <taxon>Bacteria</taxon>
        <taxon>Bacillati</taxon>
        <taxon>Bacillota</taxon>
        <taxon>Clostridia</taxon>
        <taxon>Candidatus Ornithomonoglobus</taxon>
    </lineage>
</organism>
<comment type="caution">
    <text evidence="3">The sequence shown here is derived from an EMBL/GenBank/DDBJ whole genome shotgun (WGS) entry which is preliminary data.</text>
</comment>
<dbReference type="Proteomes" id="UP000824165">
    <property type="component" value="Unassembled WGS sequence"/>
</dbReference>
<proteinExistence type="predicted"/>
<dbReference type="PANTHER" id="PTHR39184">
    <property type="match status" value="1"/>
</dbReference>
<evidence type="ECO:0000313" key="3">
    <source>
        <dbReference type="EMBL" id="HIT84451.1"/>
    </source>
</evidence>
<gene>
    <name evidence="3" type="ORF">IAA60_00955</name>
</gene>
<sequence>MTSEQSSAAETKDIELSGLIAPAFYEVHEDIKAAGHTHYFLKGGRGSAKSSFVSLEIIVGMMKNPDRHCVALRKVAAYLRDSVFMQLRWAIDMLGVSDKWEERINSPELIYKETGQRIIFRGADDPKKIKSIKTRSGYIGYVWFEEADQFSGMAEIRSINQSLLRGGESYTVFYSYNPPMSIKNWINLEVSKAAEGRLVHSSTYLGVPREWLGEQFILEAEHVKRVNEKIYRHEYMGEATGTGGEVFANVTVREITDGERGALSVIKAGADFGYASDPFAYVVCALERRRLYILEEVYKTGLSNFRASELMKEKGYDGVVVCDSAEPKSIRELRDLGIRAVGAKKGPDSINYGIKFLQSLDEIVIDAKKCPNAAREFSSYELERDIYGNLRAEFPDRGNHTIDAVRYALESEISRRKAKIIERRFLE</sequence>